<evidence type="ECO:0000313" key="2">
    <source>
        <dbReference type="EMBL" id="OBY11922.1"/>
    </source>
</evidence>
<accession>A0A1B8RT02</accession>
<gene>
    <name evidence="2" type="ORF">CP373A1_03085</name>
</gene>
<keyword evidence="1" id="KW-0472">Membrane</keyword>
<keyword evidence="1" id="KW-0812">Transmembrane</keyword>
<dbReference type="RefSeq" id="WP_065254334.1">
    <property type="nucleotide sequence ID" value="NZ_MAPZ01000010.1"/>
</dbReference>
<evidence type="ECO:0000313" key="3">
    <source>
        <dbReference type="Proteomes" id="UP000092714"/>
    </source>
</evidence>
<proteinExistence type="predicted"/>
<dbReference type="Proteomes" id="UP000092714">
    <property type="component" value="Unassembled WGS sequence"/>
</dbReference>
<organism evidence="2 3">
    <name type="scientific">Clostridium paraputrificum</name>
    <dbReference type="NCBI Taxonomy" id="29363"/>
    <lineage>
        <taxon>Bacteria</taxon>
        <taxon>Bacillati</taxon>
        <taxon>Bacillota</taxon>
        <taxon>Clostridia</taxon>
        <taxon>Eubacteriales</taxon>
        <taxon>Clostridiaceae</taxon>
        <taxon>Clostridium</taxon>
    </lineage>
</organism>
<name>A0A1B8RT02_9CLOT</name>
<protein>
    <submittedName>
        <fullName evidence="2">Uncharacterized protein</fullName>
    </submittedName>
</protein>
<dbReference type="OrthoDB" id="9932563at2"/>
<reference evidence="2 3" key="1">
    <citation type="submission" date="2016-06" db="EMBL/GenBank/DDBJ databases">
        <authorList>
            <person name="Kjaerup R.B."/>
            <person name="Dalgaard T.S."/>
            <person name="Juul-Madsen H.R."/>
        </authorList>
    </citation>
    <scope>NUCLEOTIDE SEQUENCE [LARGE SCALE GENOMIC DNA]</scope>
    <source>
        <strain evidence="2 3">373-A1</strain>
    </source>
</reference>
<sequence length="138" mass="16371">MDINPIILSSVVSIFALLVPVITSIVDRKTQLQLKNLDLFYKEKSDIYQRFCTSTKYLTYWIYNESDDRGLPNDKYYEIHRLAYLVSNDKVRSLLDLLTKEINLYHDDITLDINILEFNNLIDKIIKSMNEDLQNYRP</sequence>
<feature type="transmembrane region" description="Helical" evidence="1">
    <location>
        <begin position="6"/>
        <end position="26"/>
    </location>
</feature>
<comment type="caution">
    <text evidence="2">The sequence shown here is derived from an EMBL/GenBank/DDBJ whole genome shotgun (WGS) entry which is preliminary data.</text>
</comment>
<dbReference type="EMBL" id="MAPZ01000010">
    <property type="protein sequence ID" value="OBY11922.1"/>
    <property type="molecule type" value="Genomic_DNA"/>
</dbReference>
<keyword evidence="1" id="KW-1133">Transmembrane helix</keyword>
<dbReference type="AlphaFoldDB" id="A0A1B8RT02"/>
<keyword evidence="3" id="KW-1185">Reference proteome</keyword>
<evidence type="ECO:0000256" key="1">
    <source>
        <dbReference type="SAM" id="Phobius"/>
    </source>
</evidence>